<dbReference type="EMBL" id="CP036281">
    <property type="protein sequence ID" value="QDU80595.1"/>
    <property type="molecule type" value="Genomic_DNA"/>
</dbReference>
<dbReference type="GO" id="GO:0031402">
    <property type="term" value="F:sodium ion binding"/>
    <property type="evidence" value="ECO:0007669"/>
    <property type="project" value="UniProtKB-UniRule"/>
</dbReference>
<dbReference type="CDD" id="cd11475">
    <property type="entry name" value="SLC5sbd_PutP"/>
    <property type="match status" value="1"/>
</dbReference>
<comment type="function">
    <text evidence="14">Catalyzes the sodium-dependent uptake of extracellular L-proline.</text>
</comment>
<feature type="transmembrane region" description="Helical" evidence="14">
    <location>
        <begin position="190"/>
        <end position="212"/>
    </location>
</feature>
<comment type="similarity">
    <text evidence="2 13">Belongs to the sodium:solute symporter (SSF) (TC 2.A.21) family.</text>
</comment>
<feature type="transmembrane region" description="Helical" evidence="14">
    <location>
        <begin position="371"/>
        <end position="391"/>
    </location>
</feature>
<feature type="transmembrane region" description="Helical" evidence="14">
    <location>
        <begin position="73"/>
        <end position="91"/>
    </location>
</feature>
<evidence type="ECO:0000256" key="14">
    <source>
        <dbReference type="RuleBase" id="RU366012"/>
    </source>
</evidence>
<dbReference type="Pfam" id="PF00474">
    <property type="entry name" value="SSF"/>
    <property type="match status" value="1"/>
</dbReference>
<dbReference type="Gene3D" id="1.20.1730.10">
    <property type="entry name" value="Sodium/glucose cotransporter"/>
    <property type="match status" value="1"/>
</dbReference>
<feature type="transmembrane region" description="Helical" evidence="14">
    <location>
        <begin position="232"/>
        <end position="253"/>
    </location>
</feature>
<evidence type="ECO:0000256" key="13">
    <source>
        <dbReference type="RuleBase" id="RU362091"/>
    </source>
</evidence>
<dbReference type="InterPro" id="IPR050277">
    <property type="entry name" value="Sodium:Solute_Symporter"/>
</dbReference>
<protein>
    <recommendedName>
        <fullName evidence="14">Sodium/proline symporter</fullName>
    </recommendedName>
    <alternativeName>
        <fullName evidence="14">Proline permease</fullName>
    </alternativeName>
</protein>
<dbReference type="PANTHER" id="PTHR48086:SF3">
    <property type="entry name" value="SODIUM_PROLINE SYMPORTER"/>
    <property type="match status" value="1"/>
</dbReference>
<dbReference type="AlphaFoldDB" id="A0A518CMZ5"/>
<dbReference type="GO" id="GO:0015824">
    <property type="term" value="P:proline transport"/>
    <property type="evidence" value="ECO:0007669"/>
    <property type="project" value="UniProtKB-UniRule"/>
</dbReference>
<evidence type="ECO:0000256" key="9">
    <source>
        <dbReference type="ARBA" id="ARBA00023065"/>
    </source>
</evidence>
<keyword evidence="14" id="KW-0029">Amino-acid transport</keyword>
<evidence type="ECO:0000313" key="16">
    <source>
        <dbReference type="Proteomes" id="UP000317178"/>
    </source>
</evidence>
<proteinExistence type="inferred from homology"/>
<evidence type="ECO:0000256" key="11">
    <source>
        <dbReference type="ARBA" id="ARBA00023201"/>
    </source>
</evidence>
<evidence type="ECO:0000256" key="12">
    <source>
        <dbReference type="ARBA" id="ARBA00033708"/>
    </source>
</evidence>
<name>A0A518CMZ5_9PLAN</name>
<feature type="transmembrane region" description="Helical" evidence="14">
    <location>
        <begin position="161"/>
        <end position="178"/>
    </location>
</feature>
<feature type="transmembrane region" description="Helical" evidence="14">
    <location>
        <begin position="331"/>
        <end position="359"/>
    </location>
</feature>
<sequence length="485" mass="52463">MDLVIVSFVVSLLGFIIIGVLSTFQRKATTEDYLLADRSVAPWLAALSAVATNNSGFMFIGQIAFAYQYGIQAIWIMVGWIVGDFFAWVYIHPRIREQSATFGATTVPALIASQPGGKTNRPVAAVAGILTFLFLGVYAAAQLKAGSKALEILFEWHPNTGAIMGAIIVVLYCFSGGIRASIWTDAAQSFVMFFAMGILLLAAAQEVGSPTALWDNLKDQDPLLVQWIPDNLLFGFAMYLIGWVFAGFGAIGQPHILVRFMAIRSVEEIRQARTVYFLWFIPFFLGSIAVGMYARGYIPDITALPIAQGLDADYAAELTMPVMAKLLLPDVLVGVVLAGLFAATMSTADSQILVCSGMIGNDINPRWKNSYVITKLATLGVTGLALSIALFDDERVFNLVLIAWSALGAGLGPALVIRLFHLKTSTVVTLLMMLAGVATVIVWHNTPYSGSLFKIVPGMLASFLVWVVAYPFLPSNDDGTTRDSI</sequence>
<dbReference type="GO" id="GO:0005298">
    <property type="term" value="F:proline:sodium symporter activity"/>
    <property type="evidence" value="ECO:0007669"/>
    <property type="project" value="UniProtKB-UniRule"/>
</dbReference>
<dbReference type="InterPro" id="IPR038377">
    <property type="entry name" value="Na/Glc_symporter_sf"/>
</dbReference>
<feature type="transmembrane region" description="Helical" evidence="14">
    <location>
        <begin position="427"/>
        <end position="446"/>
    </location>
</feature>
<dbReference type="PANTHER" id="PTHR48086">
    <property type="entry name" value="SODIUM/PROLINE SYMPORTER-RELATED"/>
    <property type="match status" value="1"/>
</dbReference>
<dbReference type="Proteomes" id="UP000317178">
    <property type="component" value="Chromosome"/>
</dbReference>
<feature type="transmembrane region" description="Helical" evidence="14">
    <location>
        <begin position="123"/>
        <end position="141"/>
    </location>
</feature>
<keyword evidence="7 14" id="KW-1133">Transmembrane helix</keyword>
<evidence type="ECO:0000256" key="6">
    <source>
        <dbReference type="ARBA" id="ARBA00022847"/>
    </source>
</evidence>
<keyword evidence="5 14" id="KW-0812">Transmembrane</keyword>
<evidence type="ECO:0000256" key="1">
    <source>
        <dbReference type="ARBA" id="ARBA00004651"/>
    </source>
</evidence>
<keyword evidence="3 14" id="KW-0813">Transport</keyword>
<comment type="catalytic activity">
    <reaction evidence="12">
        <text>L-proline(in) + Na(+)(in) = L-proline(out) + Na(+)(out)</text>
        <dbReference type="Rhea" id="RHEA:28967"/>
        <dbReference type="ChEBI" id="CHEBI:29101"/>
        <dbReference type="ChEBI" id="CHEBI:60039"/>
    </reaction>
</comment>
<feature type="transmembrane region" description="Helical" evidence="14">
    <location>
        <begin position="452"/>
        <end position="473"/>
    </location>
</feature>
<keyword evidence="4 14" id="KW-1003">Cell membrane</keyword>
<dbReference type="InterPro" id="IPR001734">
    <property type="entry name" value="Na/solute_symporter"/>
</dbReference>
<organism evidence="15 16">
    <name type="scientific">Polystyrenella longa</name>
    <dbReference type="NCBI Taxonomy" id="2528007"/>
    <lineage>
        <taxon>Bacteria</taxon>
        <taxon>Pseudomonadati</taxon>
        <taxon>Planctomycetota</taxon>
        <taxon>Planctomycetia</taxon>
        <taxon>Planctomycetales</taxon>
        <taxon>Planctomycetaceae</taxon>
        <taxon>Polystyrenella</taxon>
    </lineage>
</organism>
<keyword evidence="6 14" id="KW-0769">Symport</keyword>
<comment type="subcellular location">
    <subcellularLocation>
        <location evidence="1 14">Cell membrane</location>
        <topology evidence="1 14">Multi-pass membrane protein</topology>
    </subcellularLocation>
</comment>
<keyword evidence="11 14" id="KW-0739">Sodium transport</keyword>
<accession>A0A518CMZ5</accession>
<feature type="transmembrane region" description="Helical" evidence="14">
    <location>
        <begin position="397"/>
        <end position="420"/>
    </location>
</feature>
<evidence type="ECO:0000256" key="3">
    <source>
        <dbReference type="ARBA" id="ARBA00022448"/>
    </source>
</evidence>
<evidence type="ECO:0000256" key="2">
    <source>
        <dbReference type="ARBA" id="ARBA00006434"/>
    </source>
</evidence>
<evidence type="ECO:0000256" key="10">
    <source>
        <dbReference type="ARBA" id="ARBA00023136"/>
    </source>
</evidence>
<evidence type="ECO:0000256" key="8">
    <source>
        <dbReference type="ARBA" id="ARBA00023053"/>
    </source>
</evidence>
<keyword evidence="9 14" id="KW-0406">Ion transport</keyword>
<keyword evidence="8 14" id="KW-0915">Sodium</keyword>
<evidence type="ECO:0000256" key="4">
    <source>
        <dbReference type="ARBA" id="ARBA00022475"/>
    </source>
</evidence>
<reference evidence="15 16" key="1">
    <citation type="submission" date="2019-02" db="EMBL/GenBank/DDBJ databases">
        <title>Deep-cultivation of Planctomycetes and their phenomic and genomic characterization uncovers novel biology.</title>
        <authorList>
            <person name="Wiegand S."/>
            <person name="Jogler M."/>
            <person name="Boedeker C."/>
            <person name="Pinto D."/>
            <person name="Vollmers J."/>
            <person name="Rivas-Marin E."/>
            <person name="Kohn T."/>
            <person name="Peeters S.H."/>
            <person name="Heuer A."/>
            <person name="Rast P."/>
            <person name="Oberbeckmann S."/>
            <person name="Bunk B."/>
            <person name="Jeske O."/>
            <person name="Meyerdierks A."/>
            <person name="Storesund J.E."/>
            <person name="Kallscheuer N."/>
            <person name="Luecker S."/>
            <person name="Lage O.M."/>
            <person name="Pohl T."/>
            <person name="Merkel B.J."/>
            <person name="Hornburger P."/>
            <person name="Mueller R.-W."/>
            <person name="Bruemmer F."/>
            <person name="Labrenz M."/>
            <person name="Spormann A.M."/>
            <person name="Op den Camp H."/>
            <person name="Overmann J."/>
            <person name="Amann R."/>
            <person name="Jetten M.S.M."/>
            <person name="Mascher T."/>
            <person name="Medema M.H."/>
            <person name="Devos D.P."/>
            <person name="Kaster A.-K."/>
            <person name="Ovreas L."/>
            <person name="Rohde M."/>
            <person name="Galperin M.Y."/>
            <person name="Jogler C."/>
        </authorList>
    </citation>
    <scope>NUCLEOTIDE SEQUENCE [LARGE SCALE GENOMIC DNA]</scope>
    <source>
        <strain evidence="15 16">Pla110</strain>
    </source>
</reference>
<dbReference type="PROSITE" id="PS50283">
    <property type="entry name" value="NA_SOLUT_SYMP_3"/>
    <property type="match status" value="1"/>
</dbReference>
<feature type="transmembrane region" description="Helical" evidence="14">
    <location>
        <begin position="274"/>
        <end position="294"/>
    </location>
</feature>
<gene>
    <name evidence="15" type="primary">putP_3</name>
    <name evidence="15" type="ORF">Pla110_23260</name>
</gene>
<dbReference type="InterPro" id="IPR011851">
    <property type="entry name" value="Na/Pro_symporter"/>
</dbReference>
<feature type="transmembrane region" description="Helical" evidence="14">
    <location>
        <begin position="6"/>
        <end position="24"/>
    </location>
</feature>
<keyword evidence="16" id="KW-1185">Reference proteome</keyword>
<evidence type="ECO:0000313" key="15">
    <source>
        <dbReference type="EMBL" id="QDU80595.1"/>
    </source>
</evidence>
<evidence type="ECO:0000256" key="7">
    <source>
        <dbReference type="ARBA" id="ARBA00022989"/>
    </source>
</evidence>
<dbReference type="GO" id="GO:0005886">
    <property type="term" value="C:plasma membrane"/>
    <property type="evidence" value="ECO:0007669"/>
    <property type="project" value="UniProtKB-SubCell"/>
</dbReference>
<feature type="transmembrane region" description="Helical" evidence="14">
    <location>
        <begin position="44"/>
        <end position="67"/>
    </location>
</feature>
<dbReference type="OrthoDB" id="9810181at2"/>
<evidence type="ECO:0000256" key="5">
    <source>
        <dbReference type="ARBA" id="ARBA00022692"/>
    </source>
</evidence>
<keyword evidence="10 14" id="KW-0472">Membrane</keyword>
<dbReference type="KEGG" id="plon:Pla110_23260"/>